<name>A0A9W8QYK0_9HYPO</name>
<protein>
    <submittedName>
        <fullName evidence="1">Uncharacterized protein</fullName>
    </submittedName>
</protein>
<dbReference type="EMBL" id="JAOQAV010000037">
    <property type="protein sequence ID" value="KAJ4181995.1"/>
    <property type="molecule type" value="Genomic_DNA"/>
</dbReference>
<dbReference type="AlphaFoldDB" id="A0A9W8QYK0"/>
<dbReference type="Proteomes" id="UP001152087">
    <property type="component" value="Unassembled WGS sequence"/>
</dbReference>
<proteinExistence type="predicted"/>
<organism evidence="1 2">
    <name type="scientific">Fusarium falciforme</name>
    <dbReference type="NCBI Taxonomy" id="195108"/>
    <lineage>
        <taxon>Eukaryota</taxon>
        <taxon>Fungi</taxon>
        <taxon>Dikarya</taxon>
        <taxon>Ascomycota</taxon>
        <taxon>Pezizomycotina</taxon>
        <taxon>Sordariomycetes</taxon>
        <taxon>Hypocreomycetidae</taxon>
        <taxon>Hypocreales</taxon>
        <taxon>Nectriaceae</taxon>
        <taxon>Fusarium</taxon>
        <taxon>Fusarium solani species complex</taxon>
    </lineage>
</organism>
<gene>
    <name evidence="1" type="ORF">NW755_010683</name>
</gene>
<reference evidence="1" key="1">
    <citation type="submission" date="2022-09" db="EMBL/GenBank/DDBJ databases">
        <title>Fusarium specimens isolated from Avocado Roots.</title>
        <authorList>
            <person name="Stajich J."/>
            <person name="Roper C."/>
            <person name="Heimlech-Rivalta G."/>
        </authorList>
    </citation>
    <scope>NUCLEOTIDE SEQUENCE</scope>
    <source>
        <strain evidence="1">A02</strain>
    </source>
</reference>
<keyword evidence="2" id="KW-1185">Reference proteome</keyword>
<evidence type="ECO:0000313" key="1">
    <source>
        <dbReference type="EMBL" id="KAJ4181995.1"/>
    </source>
</evidence>
<comment type="caution">
    <text evidence="1">The sequence shown here is derived from an EMBL/GenBank/DDBJ whole genome shotgun (WGS) entry which is preliminary data.</text>
</comment>
<evidence type="ECO:0000313" key="2">
    <source>
        <dbReference type="Proteomes" id="UP001152087"/>
    </source>
</evidence>
<accession>A0A9W8QYK0</accession>
<sequence length="134" mass="14919">MAFKQATAVPFGNILAMRLEPRDSSRLRGVNYFVGQDGSLQTYEYADLGVTDMTKYSVFVDEFCSLIAKRGLQRNFGLKLQTDWEVPFRAEFEFPCEHSTMIIPRGLPVPDGTDGVNVTTQWGAEGEMGVPTEG</sequence>